<dbReference type="SUPFAM" id="SSF53187">
    <property type="entry name" value="Zn-dependent exopeptidases"/>
    <property type="match status" value="1"/>
</dbReference>
<organism evidence="1 2">
    <name type="scientific">Anaerobutyricum hallii</name>
    <dbReference type="NCBI Taxonomy" id="39488"/>
    <lineage>
        <taxon>Bacteria</taxon>
        <taxon>Bacillati</taxon>
        <taxon>Bacillota</taxon>
        <taxon>Clostridia</taxon>
        <taxon>Lachnospirales</taxon>
        <taxon>Lachnospiraceae</taxon>
        <taxon>Anaerobutyricum</taxon>
    </lineage>
</organism>
<dbReference type="Proteomes" id="UP000286561">
    <property type="component" value="Unassembled WGS sequence"/>
</dbReference>
<evidence type="ECO:0000313" key="1">
    <source>
        <dbReference type="EMBL" id="RGZ82778.1"/>
    </source>
</evidence>
<sequence>MPFYVKSQSGKGGAYNYAGSLGIPSVLIERGCNGMWSEEEVAASQKDVKNILRRIDVLKTKPTLSEMQMRVPRHMHHAHYIDSEKAGCWFPKKKAGQVARAGELLGELKDYFGNVIEEIRLKEDAIILYQTISYSVPENSPLIAYGHYDTCIDDLGDMNHEHTHEELHKHHKEHYDDHAGIHSREMWEDMI</sequence>
<dbReference type="Gene3D" id="3.40.630.10">
    <property type="entry name" value="Zn peptidases"/>
    <property type="match status" value="1"/>
</dbReference>
<reference evidence="1 2" key="1">
    <citation type="submission" date="2018-08" db="EMBL/GenBank/DDBJ databases">
        <title>A genome reference for cultivated species of the human gut microbiota.</title>
        <authorList>
            <person name="Zou Y."/>
            <person name="Xue W."/>
            <person name="Luo G."/>
        </authorList>
    </citation>
    <scope>NUCLEOTIDE SEQUENCE [LARGE SCALE GENOMIC DNA]</scope>
    <source>
        <strain evidence="1 2">AM48-23BH</strain>
    </source>
</reference>
<name>A0A413PXS7_9FIRM</name>
<protein>
    <submittedName>
        <fullName evidence="1">Uncharacterized protein</fullName>
    </submittedName>
</protein>
<dbReference type="AlphaFoldDB" id="A0A413PXS7"/>
<accession>A0A413PXS7</accession>
<evidence type="ECO:0000313" key="2">
    <source>
        <dbReference type="Proteomes" id="UP000286561"/>
    </source>
</evidence>
<gene>
    <name evidence="1" type="ORF">DW972_07725</name>
</gene>
<comment type="caution">
    <text evidence="1">The sequence shown here is derived from an EMBL/GenBank/DDBJ whole genome shotgun (WGS) entry which is preliminary data.</text>
</comment>
<dbReference type="EMBL" id="QSEP01000040">
    <property type="protein sequence ID" value="RGZ82778.1"/>
    <property type="molecule type" value="Genomic_DNA"/>
</dbReference>
<proteinExistence type="predicted"/>